<dbReference type="AlphaFoldDB" id="A0A7K3M6J4"/>
<feature type="transmembrane region" description="Helical" evidence="1">
    <location>
        <begin position="81"/>
        <end position="101"/>
    </location>
</feature>
<evidence type="ECO:0000313" key="2">
    <source>
        <dbReference type="EMBL" id="NDL58512.1"/>
    </source>
</evidence>
<feature type="transmembrane region" description="Helical" evidence="1">
    <location>
        <begin position="113"/>
        <end position="134"/>
    </location>
</feature>
<feature type="transmembrane region" description="Helical" evidence="1">
    <location>
        <begin position="213"/>
        <end position="230"/>
    </location>
</feature>
<dbReference type="RefSeq" id="WP_162451213.1">
    <property type="nucleotide sequence ID" value="NZ_WLZY01000005.1"/>
</dbReference>
<organism evidence="2 3">
    <name type="scientific">Phytoactinopolyspora mesophila</name>
    <dbReference type="NCBI Taxonomy" id="2650750"/>
    <lineage>
        <taxon>Bacteria</taxon>
        <taxon>Bacillati</taxon>
        <taxon>Actinomycetota</taxon>
        <taxon>Actinomycetes</taxon>
        <taxon>Jiangellales</taxon>
        <taxon>Jiangellaceae</taxon>
        <taxon>Phytoactinopolyspora</taxon>
    </lineage>
</organism>
<keyword evidence="2" id="KW-0436">Ligase</keyword>
<keyword evidence="3" id="KW-1185">Reference proteome</keyword>
<keyword evidence="1" id="KW-1133">Transmembrane helix</keyword>
<name>A0A7K3M6J4_9ACTN</name>
<feature type="transmembrane region" description="Helical" evidence="1">
    <location>
        <begin position="20"/>
        <end position="47"/>
    </location>
</feature>
<dbReference type="Proteomes" id="UP000460435">
    <property type="component" value="Unassembled WGS sequence"/>
</dbReference>
<reference evidence="2 3" key="1">
    <citation type="submission" date="2019-11" db="EMBL/GenBank/DDBJ databases">
        <authorList>
            <person name="Li X.-J."/>
            <person name="Feng X.-M."/>
        </authorList>
    </citation>
    <scope>NUCLEOTIDE SEQUENCE [LARGE SCALE GENOMIC DNA]</scope>
    <source>
        <strain evidence="2 3">XMNu-373</strain>
    </source>
</reference>
<proteinExistence type="predicted"/>
<comment type="caution">
    <text evidence="2">The sequence shown here is derived from an EMBL/GenBank/DDBJ whole genome shotgun (WGS) entry which is preliminary data.</text>
</comment>
<evidence type="ECO:0000256" key="1">
    <source>
        <dbReference type="SAM" id="Phobius"/>
    </source>
</evidence>
<feature type="transmembrane region" description="Helical" evidence="1">
    <location>
        <begin position="54"/>
        <end position="75"/>
    </location>
</feature>
<sequence length="416" mass="44968">MAPSDGSRPLPAWPVDVLLWGFPVFWLLGLSPFAPIGLAMIMAGFMIVRRGETIVPGMLPWFAFVLWIVPAAQMLDSPLRLLGYGLRFANLAAIAVVLLYVVSAREQLSIRRVLAGLTVVWLTVVVGGYLGTLWPDVRLSTPAGLLLPGALAGNEYVQDLVFPPFAEVQRPWGAPEPFVRPAAPFPYANSWGTAVVLLTPLAIAGLRFFRSKGARRLIVVGLAALVPPALASSNRGMFIGLGIAVGYVVLRLAGRGQVKTLLAVVSTGGLVVGVFVYAGLLDSIATRQEYSDTTSGRASLYEETFTRTLESPLLGWGAPRPSLVHGISVGTQGHVWMVMFSYGFVGLALFLLFLWGATLRTWFSACDTGRLWMHSCLVTASVLIFFYGLDTMQMLAVVLVAGLLLRERYGADEVRT</sequence>
<feature type="transmembrane region" description="Helical" evidence="1">
    <location>
        <begin position="236"/>
        <end position="254"/>
    </location>
</feature>
<feature type="transmembrane region" description="Helical" evidence="1">
    <location>
        <begin position="335"/>
        <end position="359"/>
    </location>
</feature>
<dbReference type="EMBL" id="WLZY01000005">
    <property type="protein sequence ID" value="NDL58512.1"/>
    <property type="molecule type" value="Genomic_DNA"/>
</dbReference>
<feature type="transmembrane region" description="Helical" evidence="1">
    <location>
        <begin position="187"/>
        <end position="206"/>
    </location>
</feature>
<dbReference type="GO" id="GO:0016874">
    <property type="term" value="F:ligase activity"/>
    <property type="evidence" value="ECO:0007669"/>
    <property type="project" value="UniProtKB-KW"/>
</dbReference>
<feature type="transmembrane region" description="Helical" evidence="1">
    <location>
        <begin position="261"/>
        <end position="280"/>
    </location>
</feature>
<protein>
    <submittedName>
        <fullName evidence="2">O-antigen ligase domain-containing protein</fullName>
    </submittedName>
</protein>
<keyword evidence="1" id="KW-0812">Transmembrane</keyword>
<evidence type="ECO:0000313" key="3">
    <source>
        <dbReference type="Proteomes" id="UP000460435"/>
    </source>
</evidence>
<feature type="transmembrane region" description="Helical" evidence="1">
    <location>
        <begin position="371"/>
        <end position="389"/>
    </location>
</feature>
<keyword evidence="1" id="KW-0472">Membrane</keyword>
<gene>
    <name evidence="2" type="ORF">F7O44_15695</name>
</gene>
<accession>A0A7K3M6J4</accession>